<evidence type="ECO:0000313" key="2">
    <source>
        <dbReference type="EMBL" id="RVE61358.1"/>
    </source>
</evidence>
<sequence>MKLNGDKPLSTSNARVSTKSKTYFFAGISDEPINTCEMNGVTEPKGDVVEGDKPTTKFPTRKVDPTVKPTKATVVPPVVRSEDVYPKRSRLNLYMLVMNGVRLPLTQKLWLQHRPDRQSTDLLTPPSGEPSHAHVIYYSFY</sequence>
<organism evidence="2 3">
    <name type="scientific">Oryzias javanicus</name>
    <name type="common">Javanese ricefish</name>
    <name type="synonym">Aplocheilus javanicus</name>
    <dbReference type="NCBI Taxonomy" id="123683"/>
    <lineage>
        <taxon>Eukaryota</taxon>
        <taxon>Metazoa</taxon>
        <taxon>Chordata</taxon>
        <taxon>Craniata</taxon>
        <taxon>Vertebrata</taxon>
        <taxon>Euteleostomi</taxon>
        <taxon>Actinopterygii</taxon>
        <taxon>Neopterygii</taxon>
        <taxon>Teleostei</taxon>
        <taxon>Neoteleostei</taxon>
        <taxon>Acanthomorphata</taxon>
        <taxon>Ovalentaria</taxon>
        <taxon>Atherinomorphae</taxon>
        <taxon>Beloniformes</taxon>
        <taxon>Adrianichthyidae</taxon>
        <taxon>Oryziinae</taxon>
        <taxon>Oryzias</taxon>
    </lineage>
</organism>
<gene>
    <name evidence="2" type="ORF">OJAV_G00169930</name>
</gene>
<feature type="region of interest" description="Disordered" evidence="1">
    <location>
        <begin position="36"/>
        <end position="64"/>
    </location>
</feature>
<reference evidence="2 3" key="2">
    <citation type="submission" date="2019-01" db="EMBL/GenBank/DDBJ databases">
        <title>A chromosome length genome reference of the Java medaka (oryzias javanicus).</title>
        <authorList>
            <person name="Herpin A."/>
            <person name="Takehana Y."/>
            <person name="Naruse K."/>
            <person name="Ansai S."/>
            <person name="Kawaguchi M."/>
        </authorList>
    </citation>
    <scope>NUCLEOTIDE SEQUENCE [LARGE SCALE GENOMIC DNA]</scope>
    <source>
        <strain evidence="2">RS831</strain>
        <tissue evidence="2">Whole body</tissue>
    </source>
</reference>
<dbReference type="EMBL" id="CM012453">
    <property type="protein sequence ID" value="RVE61358.1"/>
    <property type="molecule type" value="Genomic_DNA"/>
</dbReference>
<dbReference type="OrthoDB" id="9945861at2759"/>
<accession>A0A437CFK6</accession>
<keyword evidence="3" id="KW-1185">Reference proteome</keyword>
<reference evidence="2 3" key="1">
    <citation type="submission" date="2018-11" db="EMBL/GenBank/DDBJ databases">
        <authorList>
            <person name="Lopez-Roques C."/>
            <person name="Donnadieu C."/>
            <person name="Bouchez O."/>
            <person name="Klopp C."/>
            <person name="Cabau C."/>
            <person name="Zahm M."/>
        </authorList>
    </citation>
    <scope>NUCLEOTIDE SEQUENCE [LARGE SCALE GENOMIC DNA]</scope>
    <source>
        <strain evidence="2">RS831</strain>
        <tissue evidence="2">Whole body</tissue>
    </source>
</reference>
<feature type="compositionally biased region" description="Basic and acidic residues" evidence="1">
    <location>
        <begin position="44"/>
        <end position="64"/>
    </location>
</feature>
<dbReference type="Proteomes" id="UP000283210">
    <property type="component" value="Chromosome 17"/>
</dbReference>
<evidence type="ECO:0000256" key="1">
    <source>
        <dbReference type="SAM" id="MobiDB-lite"/>
    </source>
</evidence>
<evidence type="ECO:0000313" key="3">
    <source>
        <dbReference type="Proteomes" id="UP000283210"/>
    </source>
</evidence>
<dbReference type="AlphaFoldDB" id="A0A437CFK6"/>
<proteinExistence type="predicted"/>
<name>A0A437CFK6_ORYJA</name>
<protein>
    <submittedName>
        <fullName evidence="2">Uncharacterized protein</fullName>
    </submittedName>
</protein>